<comment type="caution">
    <text evidence="1">The sequence shown here is derived from an EMBL/GenBank/DDBJ whole genome shotgun (WGS) entry which is preliminary data.</text>
</comment>
<name>X0ZMS6_9ZZZZ</name>
<proteinExistence type="predicted"/>
<dbReference type="AlphaFoldDB" id="X0ZMS6"/>
<organism evidence="1">
    <name type="scientific">marine sediment metagenome</name>
    <dbReference type="NCBI Taxonomy" id="412755"/>
    <lineage>
        <taxon>unclassified sequences</taxon>
        <taxon>metagenomes</taxon>
        <taxon>ecological metagenomes</taxon>
    </lineage>
</organism>
<reference evidence="1" key="1">
    <citation type="journal article" date="2014" name="Front. Microbiol.">
        <title>High frequency of phylogenetically diverse reductive dehalogenase-homologous genes in deep subseafloor sedimentary metagenomes.</title>
        <authorList>
            <person name="Kawai M."/>
            <person name="Futagami T."/>
            <person name="Toyoda A."/>
            <person name="Takaki Y."/>
            <person name="Nishi S."/>
            <person name="Hori S."/>
            <person name="Arai W."/>
            <person name="Tsubouchi T."/>
            <person name="Morono Y."/>
            <person name="Uchiyama I."/>
            <person name="Ito T."/>
            <person name="Fujiyama A."/>
            <person name="Inagaki F."/>
            <person name="Takami H."/>
        </authorList>
    </citation>
    <scope>NUCLEOTIDE SEQUENCE</scope>
    <source>
        <strain evidence="1">Expedition CK06-06</strain>
    </source>
</reference>
<accession>X0ZMS6</accession>
<evidence type="ECO:0000313" key="1">
    <source>
        <dbReference type="EMBL" id="GAG59387.1"/>
    </source>
</evidence>
<dbReference type="EMBL" id="BART01008879">
    <property type="protein sequence ID" value="GAG59387.1"/>
    <property type="molecule type" value="Genomic_DNA"/>
</dbReference>
<gene>
    <name evidence="1" type="ORF">S01H4_19845</name>
</gene>
<feature type="non-terminal residue" evidence="1">
    <location>
        <position position="1"/>
    </location>
</feature>
<protein>
    <submittedName>
        <fullName evidence="1">Uncharacterized protein</fullName>
    </submittedName>
</protein>
<sequence>KFISILIVLIPMKGYIHIELIKDHDSPVVPDMHLKLDPKILLISREN</sequence>